<evidence type="ECO:0000256" key="2">
    <source>
        <dbReference type="ARBA" id="ARBA00008585"/>
    </source>
</evidence>
<evidence type="ECO:0000256" key="6">
    <source>
        <dbReference type="ARBA" id="ARBA00022829"/>
    </source>
</evidence>
<gene>
    <name evidence="12" type="ORF">MENT_LOCUS17300</name>
</gene>
<dbReference type="GO" id="GO:0051301">
    <property type="term" value="P:cell division"/>
    <property type="evidence" value="ECO:0007669"/>
    <property type="project" value="UniProtKB-KW"/>
</dbReference>
<protein>
    <recommendedName>
        <fullName evidence="3">MAU2 chromatid cohesion factor homolog</fullName>
    </recommendedName>
    <alternativeName>
        <fullName evidence="10">Cohesin loading complex subunit SCC4 homolog</fullName>
    </alternativeName>
</protein>
<dbReference type="Proteomes" id="UP000580250">
    <property type="component" value="Unassembled WGS sequence"/>
</dbReference>
<dbReference type="GO" id="GO:0005654">
    <property type="term" value="C:nucleoplasm"/>
    <property type="evidence" value="ECO:0007669"/>
    <property type="project" value="UniProtKB-SubCell"/>
</dbReference>
<dbReference type="SUPFAM" id="SSF48452">
    <property type="entry name" value="TPR-like"/>
    <property type="match status" value="1"/>
</dbReference>
<dbReference type="GO" id="GO:0007064">
    <property type="term" value="P:mitotic sister chromatid cohesion"/>
    <property type="evidence" value="ECO:0007669"/>
    <property type="project" value="InterPro"/>
</dbReference>
<evidence type="ECO:0000256" key="1">
    <source>
        <dbReference type="ARBA" id="ARBA00004642"/>
    </source>
</evidence>
<dbReference type="Gene3D" id="1.25.40.10">
    <property type="entry name" value="Tetratricopeptide repeat domain"/>
    <property type="match status" value="1"/>
</dbReference>
<evidence type="ECO:0000256" key="7">
    <source>
        <dbReference type="ARBA" id="ARBA00023242"/>
    </source>
</evidence>
<comment type="subcellular location">
    <subcellularLocation>
        <location evidence="1">Nucleus</location>
        <location evidence="1">Nucleoplasm</location>
    </subcellularLocation>
</comment>
<evidence type="ECO:0000256" key="8">
    <source>
        <dbReference type="ARBA" id="ARBA00023306"/>
    </source>
</evidence>
<comment type="function">
    <text evidence="9">Required for association of the cohesin complex with chromatin during interphase. Plays a role in sister chromatid cohesion and normal progression through prometaphase.</text>
</comment>
<dbReference type="PANTHER" id="PTHR21394">
    <property type="entry name" value="MAU2 CHROMATID COHESION FACTOR HOMOLOG"/>
    <property type="match status" value="1"/>
</dbReference>
<dbReference type="AlphaFoldDB" id="A0A6V7UU18"/>
<keyword evidence="6" id="KW-0159">Chromosome partition</keyword>
<dbReference type="EMBL" id="CAJEWN010000112">
    <property type="protein sequence ID" value="CAD2165641.1"/>
    <property type="molecule type" value="Genomic_DNA"/>
</dbReference>
<feature type="coiled-coil region" evidence="11">
    <location>
        <begin position="558"/>
        <end position="585"/>
    </location>
</feature>
<evidence type="ECO:0000256" key="4">
    <source>
        <dbReference type="ARBA" id="ARBA00022618"/>
    </source>
</evidence>
<dbReference type="OrthoDB" id="5565328at2759"/>
<keyword evidence="7" id="KW-0539">Nucleus</keyword>
<evidence type="ECO:0000256" key="11">
    <source>
        <dbReference type="SAM" id="Coils"/>
    </source>
</evidence>
<dbReference type="Pfam" id="PF10345">
    <property type="entry name" value="Cohesin_load"/>
    <property type="match status" value="1"/>
</dbReference>
<keyword evidence="4" id="KW-0132">Cell division</keyword>
<keyword evidence="8" id="KW-0131">Cell cycle</keyword>
<evidence type="ECO:0000256" key="9">
    <source>
        <dbReference type="ARBA" id="ARBA00025632"/>
    </source>
</evidence>
<comment type="similarity">
    <text evidence="2">Belongs to the SCC4/mau-2 family.</text>
</comment>
<dbReference type="InterPro" id="IPR011990">
    <property type="entry name" value="TPR-like_helical_dom_sf"/>
</dbReference>
<name>A0A6V7UU18_MELEN</name>
<proteinExistence type="inferred from homology"/>
<dbReference type="GO" id="GO:0007059">
    <property type="term" value="P:chromosome segregation"/>
    <property type="evidence" value="ECO:0007669"/>
    <property type="project" value="UniProtKB-KW"/>
</dbReference>
<keyword evidence="11" id="KW-0175">Coiled coil</keyword>
<evidence type="ECO:0000256" key="5">
    <source>
        <dbReference type="ARBA" id="ARBA00022776"/>
    </source>
</evidence>
<accession>A0A6V7UU18</accession>
<comment type="caution">
    <text evidence="12">The sequence shown here is derived from an EMBL/GenBank/DDBJ whole genome shotgun (WGS) entry which is preliminary data.</text>
</comment>
<sequence>MSQSQELSRVNPPPGVDANQAAISLMAMAETFRLACRYKMAIKCCMTALRVPTSVEIFSLCSYELGKLLWLYTRNYNMARRHLEEALRTMRQLGSSLETERLKVSTMLAELLLSGRHFRECLEVCKAELPDSPRHPQVHTKLLFIYAEAQLRLGEFSRALEAVNAGIQFSGGSGGVLVECYFRLVKSLILSIQMTDQQELGKSVGELGEILQTVASNNKDQTAINDIRAFCYSIQLCYFLAIGMVKSAKQCLRQLHITVQTAEAAAKNEMSTINSLTTICWLSPEMLTGFAYVLTVLCNIQFTNFERAHRYYLTAIRHLGGIKLLMQKSTDSSQIVENRMESFVESMEMLLHEGLSQLYLVKQSPAESLSTITEIFRTIHRSREPLRLINDFGPQLHTILGMYATNMKCFEAAKLQFKTAINKGAKELELWTLANLGLALVYLYTSRDADFYELYDAISPMKLRSQANSTKSAALLVQGFHYFLNSKQQESKKYLMDSIAISKEEDMARLQSIALLLLAKLLRSKDVLNAACEWANKSGDNLLLLWAKSETSFFEGGNEKQIGVINEVRQQREQLEINRNACIQTNAHKLMIQWTGGEIPREVLE</sequence>
<evidence type="ECO:0000313" key="12">
    <source>
        <dbReference type="EMBL" id="CAD2165641.1"/>
    </source>
</evidence>
<reference evidence="12 13" key="1">
    <citation type="submission" date="2020-08" db="EMBL/GenBank/DDBJ databases">
        <authorList>
            <person name="Koutsovoulos G."/>
            <person name="Danchin GJ E."/>
        </authorList>
    </citation>
    <scope>NUCLEOTIDE SEQUENCE [LARGE SCALE GENOMIC DNA]</scope>
</reference>
<evidence type="ECO:0000256" key="3">
    <source>
        <dbReference type="ARBA" id="ARBA00017198"/>
    </source>
</evidence>
<evidence type="ECO:0000256" key="10">
    <source>
        <dbReference type="ARBA" id="ARBA00030523"/>
    </source>
</evidence>
<keyword evidence="5" id="KW-0498">Mitosis</keyword>
<organism evidence="12 13">
    <name type="scientific">Meloidogyne enterolobii</name>
    <name type="common">Root-knot nematode worm</name>
    <name type="synonym">Meloidogyne mayaguensis</name>
    <dbReference type="NCBI Taxonomy" id="390850"/>
    <lineage>
        <taxon>Eukaryota</taxon>
        <taxon>Metazoa</taxon>
        <taxon>Ecdysozoa</taxon>
        <taxon>Nematoda</taxon>
        <taxon>Chromadorea</taxon>
        <taxon>Rhabditida</taxon>
        <taxon>Tylenchina</taxon>
        <taxon>Tylenchomorpha</taxon>
        <taxon>Tylenchoidea</taxon>
        <taxon>Meloidogynidae</taxon>
        <taxon>Meloidogyninae</taxon>
        <taxon>Meloidogyne</taxon>
    </lineage>
</organism>
<evidence type="ECO:0000313" key="13">
    <source>
        <dbReference type="Proteomes" id="UP000580250"/>
    </source>
</evidence>
<dbReference type="InterPro" id="IPR019440">
    <property type="entry name" value="MAU2"/>
</dbReference>